<evidence type="ECO:0000256" key="13">
    <source>
        <dbReference type="HAMAP-Rule" id="MF_03148"/>
    </source>
</evidence>
<comment type="cofactor">
    <cofactor evidence="13">
        <name>Mg(2+)</name>
        <dbReference type="ChEBI" id="CHEBI:18420"/>
    </cofactor>
    <cofactor evidence="13">
        <name>Mn(2+)</name>
        <dbReference type="ChEBI" id="CHEBI:29035"/>
    </cofactor>
    <text evidence="13">Binds 1 divalent metal cation per subunit; can use either Mg(2+) or Mn(2+).</text>
</comment>
<dbReference type="InterPro" id="IPR027502">
    <property type="entry name" value="ITPase"/>
</dbReference>
<feature type="compositionally biased region" description="Basic and acidic residues" evidence="15">
    <location>
        <begin position="10"/>
        <end position="39"/>
    </location>
</feature>
<feature type="binding site" evidence="13">
    <location>
        <position position="206"/>
    </location>
    <ligand>
        <name>ITP</name>
        <dbReference type="ChEBI" id="CHEBI:61402"/>
    </ligand>
</feature>
<comment type="catalytic activity">
    <reaction evidence="11">
        <text>dITP + H2O = dIMP + diphosphate + H(+)</text>
        <dbReference type="Rhea" id="RHEA:28342"/>
        <dbReference type="ChEBI" id="CHEBI:15377"/>
        <dbReference type="ChEBI" id="CHEBI:15378"/>
        <dbReference type="ChEBI" id="CHEBI:33019"/>
        <dbReference type="ChEBI" id="CHEBI:61194"/>
        <dbReference type="ChEBI" id="CHEBI:61382"/>
        <dbReference type="EC" id="3.6.1.66"/>
    </reaction>
    <physiologicalReaction direction="left-to-right" evidence="11">
        <dbReference type="Rhea" id="RHEA:28343"/>
    </physiologicalReaction>
</comment>
<dbReference type="eggNOG" id="KOG3222">
    <property type="taxonomic scope" value="Eukaryota"/>
</dbReference>
<dbReference type="PANTHER" id="PTHR11067:SF9">
    <property type="entry name" value="INOSINE TRIPHOSPHATE PYROPHOSPHATASE"/>
    <property type="match status" value="1"/>
</dbReference>
<feature type="binding site" evidence="13">
    <location>
        <position position="91"/>
    </location>
    <ligand>
        <name>ITP</name>
        <dbReference type="ChEBI" id="CHEBI:61402"/>
    </ligand>
</feature>
<evidence type="ECO:0000256" key="10">
    <source>
        <dbReference type="ARBA" id="ARBA00093218"/>
    </source>
</evidence>
<evidence type="ECO:0000256" key="1">
    <source>
        <dbReference type="ARBA" id="ARBA00004496"/>
    </source>
</evidence>
<evidence type="ECO:0000256" key="8">
    <source>
        <dbReference type="ARBA" id="ARBA00023080"/>
    </source>
</evidence>
<dbReference type="SUPFAM" id="SSF52972">
    <property type="entry name" value="ITPase-like"/>
    <property type="match status" value="1"/>
</dbReference>
<dbReference type="InterPro" id="IPR002637">
    <property type="entry name" value="RdgB/HAM1"/>
</dbReference>
<comment type="catalytic activity">
    <reaction evidence="13">
        <text>XTP + H2O = XMP + diphosphate + H(+)</text>
        <dbReference type="Rhea" id="RHEA:28610"/>
        <dbReference type="ChEBI" id="CHEBI:15377"/>
        <dbReference type="ChEBI" id="CHEBI:15378"/>
        <dbReference type="ChEBI" id="CHEBI:33019"/>
        <dbReference type="ChEBI" id="CHEBI:57464"/>
        <dbReference type="ChEBI" id="CHEBI:61314"/>
        <dbReference type="EC" id="3.6.1.66"/>
    </reaction>
</comment>
<sequence>MSQQESNDINQKRENPFTDKDNSEEQIQKKLEKSNDSEGMQNKKEIFLITGNKNKLLEFQQILANTHLELSSANVDLPELQGNPEEIAKEKAMIAFKEAKKPVIVEDTSLCFNAFNGLPGPYIKWFLQELKPAGLHKMLAGFEDKTGYAQCIITYMSEELKEPVCFVGRTPGTIVEPRGPQNFGWDPIFQPDGYDQTYAELPKEEKNKISHRFRAIDKMVEYFKQ</sequence>
<keyword evidence="17" id="KW-1185">Reference proteome</keyword>
<keyword evidence="5 13" id="KW-0547">Nucleotide-binding</keyword>
<dbReference type="GO" id="GO:0035870">
    <property type="term" value="F:dITP diphosphatase activity"/>
    <property type="evidence" value="ECO:0007669"/>
    <property type="project" value="UniProtKB-UniRule"/>
</dbReference>
<feature type="region of interest" description="Disordered" evidence="15">
    <location>
        <begin position="1"/>
        <end position="39"/>
    </location>
</feature>
<dbReference type="OMA" id="YDPIFQP"/>
<evidence type="ECO:0000256" key="5">
    <source>
        <dbReference type="ARBA" id="ARBA00022741"/>
    </source>
</evidence>
<reference evidence="17" key="1">
    <citation type="journal article" date="2006" name="PLoS Biol.">
        <title>Macronuclear genome sequence of the ciliate Tetrahymena thermophila, a model eukaryote.</title>
        <authorList>
            <person name="Eisen J.A."/>
            <person name="Coyne R.S."/>
            <person name="Wu M."/>
            <person name="Wu D."/>
            <person name="Thiagarajan M."/>
            <person name="Wortman J.R."/>
            <person name="Badger J.H."/>
            <person name="Ren Q."/>
            <person name="Amedeo P."/>
            <person name="Jones K.M."/>
            <person name="Tallon L.J."/>
            <person name="Delcher A.L."/>
            <person name="Salzberg S.L."/>
            <person name="Silva J.C."/>
            <person name="Haas B.J."/>
            <person name="Majoros W.H."/>
            <person name="Farzad M."/>
            <person name="Carlton J.M."/>
            <person name="Smith R.K. Jr."/>
            <person name="Garg J."/>
            <person name="Pearlman R.E."/>
            <person name="Karrer K.M."/>
            <person name="Sun L."/>
            <person name="Manning G."/>
            <person name="Elde N.C."/>
            <person name="Turkewitz A.P."/>
            <person name="Asai D.J."/>
            <person name="Wilkes D.E."/>
            <person name="Wang Y."/>
            <person name="Cai H."/>
            <person name="Collins K."/>
            <person name="Stewart B.A."/>
            <person name="Lee S.R."/>
            <person name="Wilamowska K."/>
            <person name="Weinberg Z."/>
            <person name="Ruzzo W.L."/>
            <person name="Wloga D."/>
            <person name="Gaertig J."/>
            <person name="Frankel J."/>
            <person name="Tsao C.-C."/>
            <person name="Gorovsky M.A."/>
            <person name="Keeling P.J."/>
            <person name="Waller R.F."/>
            <person name="Patron N.J."/>
            <person name="Cherry J.M."/>
            <person name="Stover N.A."/>
            <person name="Krieger C.J."/>
            <person name="del Toro C."/>
            <person name="Ryder H.F."/>
            <person name="Williamson S.C."/>
            <person name="Barbeau R.A."/>
            <person name="Hamilton E.P."/>
            <person name="Orias E."/>
        </authorList>
    </citation>
    <scope>NUCLEOTIDE SEQUENCE [LARGE SCALE GENOMIC DNA]</scope>
    <source>
        <strain evidence="17">SB210</strain>
    </source>
</reference>
<dbReference type="HAMAP" id="MF_03148">
    <property type="entry name" value="HAM1_NTPase"/>
    <property type="match status" value="1"/>
</dbReference>
<evidence type="ECO:0000313" key="17">
    <source>
        <dbReference type="Proteomes" id="UP000009168"/>
    </source>
</evidence>
<dbReference type="InterPro" id="IPR029001">
    <property type="entry name" value="ITPase-like_fam"/>
</dbReference>
<evidence type="ECO:0000256" key="15">
    <source>
        <dbReference type="SAM" id="MobiDB-lite"/>
    </source>
</evidence>
<dbReference type="GO" id="GO:0009204">
    <property type="term" value="P:deoxyribonucleoside triphosphate catabolic process"/>
    <property type="evidence" value="ECO:0007669"/>
    <property type="project" value="UniProtKB-UniRule"/>
</dbReference>
<evidence type="ECO:0000256" key="4">
    <source>
        <dbReference type="ARBA" id="ARBA00022723"/>
    </source>
</evidence>
<comment type="similarity">
    <text evidence="2 13 14">Belongs to the HAM1 NTPase family.</text>
</comment>
<dbReference type="GO" id="GO:0000166">
    <property type="term" value="F:nucleotide binding"/>
    <property type="evidence" value="ECO:0007669"/>
    <property type="project" value="UniProtKB-KW"/>
</dbReference>
<dbReference type="CDD" id="cd00515">
    <property type="entry name" value="HAM1"/>
    <property type="match status" value="1"/>
</dbReference>
<keyword evidence="13" id="KW-0464">Manganese</keyword>
<feature type="binding site" evidence="13">
    <location>
        <begin position="183"/>
        <end position="186"/>
    </location>
    <ligand>
        <name>ITP</name>
        <dbReference type="ChEBI" id="CHEBI:61402"/>
    </ligand>
</feature>
<comment type="subcellular location">
    <subcellularLocation>
        <location evidence="1 13">Cytoplasm</location>
    </subcellularLocation>
</comment>
<dbReference type="NCBIfam" id="TIGR00042">
    <property type="entry name" value="RdgB/HAM1 family non-canonical purine NTP pyrophosphatase"/>
    <property type="match status" value="1"/>
</dbReference>
<dbReference type="PANTHER" id="PTHR11067">
    <property type="entry name" value="INOSINE TRIPHOSPHATE PYROPHOSPHATASE/HAM1 PROTEIN"/>
    <property type="match status" value="1"/>
</dbReference>
<dbReference type="EMBL" id="GG662720">
    <property type="protein sequence ID" value="EAR86535.2"/>
    <property type="molecule type" value="Genomic_DNA"/>
</dbReference>
<dbReference type="Gene3D" id="3.90.950.10">
    <property type="match status" value="1"/>
</dbReference>
<dbReference type="FunCoup" id="Q22LX1">
    <property type="interactions" value="341"/>
</dbReference>
<organism evidence="16 17">
    <name type="scientific">Tetrahymena thermophila (strain SB210)</name>
    <dbReference type="NCBI Taxonomy" id="312017"/>
    <lineage>
        <taxon>Eukaryota</taxon>
        <taxon>Sar</taxon>
        <taxon>Alveolata</taxon>
        <taxon>Ciliophora</taxon>
        <taxon>Intramacronucleata</taxon>
        <taxon>Oligohymenophorea</taxon>
        <taxon>Hymenostomatida</taxon>
        <taxon>Tetrahymenina</taxon>
        <taxon>Tetrahymenidae</taxon>
        <taxon>Tetrahymena</taxon>
    </lineage>
</organism>
<evidence type="ECO:0000256" key="3">
    <source>
        <dbReference type="ARBA" id="ARBA00022490"/>
    </source>
</evidence>
<feature type="binding site" evidence="13">
    <location>
        <position position="107"/>
    </location>
    <ligand>
        <name>Mg(2+)</name>
        <dbReference type="ChEBI" id="CHEBI:18420"/>
    </ligand>
</feature>
<evidence type="ECO:0000313" key="16">
    <source>
        <dbReference type="EMBL" id="EAR86535.2"/>
    </source>
</evidence>
<feature type="binding site" evidence="13">
    <location>
        <begin position="211"/>
        <end position="212"/>
    </location>
    <ligand>
        <name>ITP</name>
        <dbReference type="ChEBI" id="CHEBI:61402"/>
    </ligand>
</feature>
<evidence type="ECO:0000256" key="9">
    <source>
        <dbReference type="ARBA" id="ARBA00054940"/>
    </source>
</evidence>
<dbReference type="OrthoDB" id="6288734at2759"/>
<feature type="binding site" evidence="13">
    <location>
        <begin position="50"/>
        <end position="55"/>
    </location>
    <ligand>
        <name>ITP</name>
        <dbReference type="ChEBI" id="CHEBI:61402"/>
    </ligand>
</feature>
<dbReference type="GeneID" id="7841456"/>
<feature type="binding site" evidence="13">
    <location>
        <position position="79"/>
    </location>
    <ligand>
        <name>Mg(2+)</name>
        <dbReference type="ChEBI" id="CHEBI:18420"/>
    </ligand>
</feature>
<dbReference type="KEGG" id="tet:TTHERM_00041460"/>
<comment type="function">
    <text evidence="9">Pyrophosphatase that hydrolyzes the non-canonical purine nucleotides inosine triphosphate (ITP), deoxyinosine triphosphate (dITP) as well as 2'-deoxy-N-6-hydroxylaminopurine triphosphate (dHAPTP) and xanthosine 5'-triphosphate (XTP) to their respective monophosphate derivatives. The enzyme does not distinguish between the deoxy- and ribose forms. Probably excludes non-canonical purines from RNA and DNA precursor pools, thus preventing their incorporation into RNA and DNA and avoiding chromosomal lesions.</text>
</comment>
<evidence type="ECO:0000256" key="2">
    <source>
        <dbReference type="ARBA" id="ARBA00008023"/>
    </source>
</evidence>
<name>Q22LX1_TETTS</name>
<dbReference type="GO" id="GO:0005737">
    <property type="term" value="C:cytoplasm"/>
    <property type="evidence" value="ECO:0007669"/>
    <property type="project" value="UniProtKB-SubCell"/>
</dbReference>
<dbReference type="HOGENOM" id="CLU_082080_1_1_1"/>
<dbReference type="GO" id="GO:0046872">
    <property type="term" value="F:metal ion binding"/>
    <property type="evidence" value="ECO:0007669"/>
    <property type="project" value="UniProtKB-KW"/>
</dbReference>
<protein>
    <recommendedName>
        <fullName evidence="13">Inosine triphosphate pyrophosphatase</fullName>
        <shortName evidence="13">ITPase</shortName>
        <shortName evidence="13">Inosine triphosphatase</shortName>
        <ecNumber evidence="13">3.6.1.66</ecNumber>
    </recommendedName>
    <alternativeName>
        <fullName evidence="13">Non-canonical purine NTP pyrophosphatase</fullName>
    </alternativeName>
    <alternativeName>
        <fullName evidence="13">Non-standard purine NTP pyrophosphatase</fullName>
    </alternativeName>
    <alternativeName>
        <fullName evidence="13">Nucleoside-triphosphate diphosphatase</fullName>
    </alternativeName>
    <alternativeName>
        <fullName evidence="13">Nucleoside-triphosphate pyrophosphatase</fullName>
        <shortName evidence="13">NTPase</shortName>
    </alternativeName>
    <alternativeName>
        <fullName evidence="13">XTP/dITP diphosphatase</fullName>
    </alternativeName>
</protein>
<dbReference type="RefSeq" id="XP_977249.2">
    <property type="nucleotide sequence ID" value="XM_972156.3"/>
</dbReference>
<dbReference type="AlphaFoldDB" id="Q22LX1"/>
<dbReference type="GO" id="GO:0036220">
    <property type="term" value="F:ITP diphosphatase activity"/>
    <property type="evidence" value="ECO:0007669"/>
    <property type="project" value="UniProtKB-UniRule"/>
</dbReference>
<dbReference type="FunFam" id="3.90.950.10:FF:000003">
    <property type="entry name" value="Inosine triphosphate pyrophosphatase"/>
    <property type="match status" value="1"/>
</dbReference>
<evidence type="ECO:0000256" key="14">
    <source>
        <dbReference type="RuleBase" id="RU003781"/>
    </source>
</evidence>
<feature type="binding site" evidence="13">
    <location>
        <begin position="107"/>
        <end position="108"/>
    </location>
    <ligand>
        <name>ITP</name>
        <dbReference type="ChEBI" id="CHEBI:61402"/>
    </ligand>
</feature>
<dbReference type="STRING" id="312017.Q22LX1"/>
<gene>
    <name evidence="16" type="ORF">TTHERM_00041460</name>
</gene>
<dbReference type="GO" id="GO:0009117">
    <property type="term" value="P:nucleotide metabolic process"/>
    <property type="evidence" value="ECO:0007669"/>
    <property type="project" value="UniProtKB-KW"/>
</dbReference>
<comment type="catalytic activity">
    <reaction evidence="12">
        <text>N(6)-hydroxy-dATP + H2O = N(6)-hydroxy-dAMP + diphosphate + H(+)</text>
        <dbReference type="Rhea" id="RHEA:83971"/>
        <dbReference type="ChEBI" id="CHEBI:15377"/>
        <dbReference type="ChEBI" id="CHEBI:15378"/>
        <dbReference type="ChEBI" id="CHEBI:33019"/>
        <dbReference type="ChEBI" id="CHEBI:233529"/>
        <dbReference type="ChEBI" id="CHEBI:233530"/>
    </reaction>
    <physiologicalReaction direction="left-to-right" evidence="12">
        <dbReference type="Rhea" id="RHEA:83972"/>
    </physiologicalReaction>
</comment>
<accession>Q22LX1</accession>
<dbReference type="Proteomes" id="UP000009168">
    <property type="component" value="Unassembled WGS sequence"/>
</dbReference>
<evidence type="ECO:0000256" key="11">
    <source>
        <dbReference type="ARBA" id="ARBA00093255"/>
    </source>
</evidence>
<dbReference type="EC" id="3.6.1.66" evidence="13"/>
<keyword evidence="3 13" id="KW-0963">Cytoplasm</keyword>
<evidence type="ECO:0000256" key="12">
    <source>
        <dbReference type="ARBA" id="ARBA00093271"/>
    </source>
</evidence>
<comment type="subunit">
    <text evidence="13">Homodimer.</text>
</comment>
<dbReference type="GO" id="GO:0036222">
    <property type="term" value="F:XTP diphosphatase activity"/>
    <property type="evidence" value="ECO:0007669"/>
    <property type="project" value="UniProtKB-UniRule"/>
</dbReference>
<keyword evidence="7 13" id="KW-0460">Magnesium</keyword>
<evidence type="ECO:0000256" key="6">
    <source>
        <dbReference type="ARBA" id="ARBA00022801"/>
    </source>
</evidence>
<keyword evidence="4 13" id="KW-0479">Metal-binding</keyword>
<keyword evidence="8 13" id="KW-0546">Nucleotide metabolism</keyword>
<proteinExistence type="inferred from homology"/>
<dbReference type="InParanoid" id="Q22LX1"/>
<dbReference type="Pfam" id="PF01725">
    <property type="entry name" value="Ham1p_like"/>
    <property type="match status" value="1"/>
</dbReference>
<comment type="function">
    <text evidence="13">Pyrophosphatase that hydrolyzes non-canonical purine nucleotides such as inosine triphosphate (ITP), deoxyinosine triphosphate (dITP) or xanthosine 5'-triphosphate (XTP) to their respective monophosphate derivatives. The enzyme does not distinguish between the deoxy- and ribose forms. Probably excludes non-canonical purines from RNA and DNA precursor pools, thus preventing their incorporation into RNA and DNA and avoiding chromosomal lesions.</text>
</comment>
<comment type="catalytic activity">
    <reaction evidence="10">
        <text>ITP + H2O = IMP + diphosphate + H(+)</text>
        <dbReference type="Rhea" id="RHEA:29399"/>
        <dbReference type="ChEBI" id="CHEBI:15377"/>
        <dbReference type="ChEBI" id="CHEBI:15378"/>
        <dbReference type="ChEBI" id="CHEBI:33019"/>
        <dbReference type="ChEBI" id="CHEBI:58053"/>
        <dbReference type="ChEBI" id="CHEBI:61402"/>
        <dbReference type="EC" id="3.6.1.66"/>
    </reaction>
    <physiologicalReaction direction="left-to-right" evidence="10">
        <dbReference type="Rhea" id="RHEA:29400"/>
    </physiologicalReaction>
</comment>
<evidence type="ECO:0000256" key="7">
    <source>
        <dbReference type="ARBA" id="ARBA00022842"/>
    </source>
</evidence>
<keyword evidence="6 13" id="KW-0378">Hydrolase</keyword>